<evidence type="ECO:0000313" key="2">
    <source>
        <dbReference type="Proteomes" id="UP000231538"/>
    </source>
</evidence>
<sequence>METQSDGSFCFHENGKPIFIFHKKNYDFHCSKHPLLKEKWFSDEVEKTLLYPDVITQGLLKKIRIYYKVIKSHNAKYNIWVNVIRIPLVFRHNKEGKIICFIKSVHDRWGFSDQIIHS</sequence>
<accession>A0A2M7UZX3</accession>
<proteinExistence type="predicted"/>
<name>A0A2M7UZX3_9BACT</name>
<gene>
    <name evidence="1" type="ORF">COX89_01185</name>
</gene>
<evidence type="ECO:0000313" key="1">
    <source>
        <dbReference type="EMBL" id="PIZ89506.1"/>
    </source>
</evidence>
<protein>
    <submittedName>
        <fullName evidence="1">Uncharacterized protein</fullName>
    </submittedName>
</protein>
<reference evidence="2" key="1">
    <citation type="submission" date="2017-09" db="EMBL/GenBank/DDBJ databases">
        <title>Depth-based differentiation of microbial function through sediment-hosted aquifers and enrichment of novel symbionts in the deep terrestrial subsurface.</title>
        <authorList>
            <person name="Probst A.J."/>
            <person name="Ladd B."/>
            <person name="Jarett J.K."/>
            <person name="Geller-Mcgrath D.E."/>
            <person name="Sieber C.M.K."/>
            <person name="Emerson J.B."/>
            <person name="Anantharaman K."/>
            <person name="Thomas B.C."/>
            <person name="Malmstrom R."/>
            <person name="Stieglmeier M."/>
            <person name="Klingl A."/>
            <person name="Woyke T."/>
            <person name="Ryan C.M."/>
            <person name="Banfield J.F."/>
        </authorList>
    </citation>
    <scope>NUCLEOTIDE SEQUENCE [LARGE SCALE GENOMIC DNA]</scope>
</reference>
<dbReference type="AlphaFoldDB" id="A0A2M7UZX3"/>
<dbReference type="Proteomes" id="UP000231538">
    <property type="component" value="Unassembled WGS sequence"/>
</dbReference>
<dbReference type="EMBL" id="PFPC01000036">
    <property type="protein sequence ID" value="PIZ89506.1"/>
    <property type="molecule type" value="Genomic_DNA"/>
</dbReference>
<feature type="non-terminal residue" evidence="1">
    <location>
        <position position="118"/>
    </location>
</feature>
<comment type="caution">
    <text evidence="1">The sequence shown here is derived from an EMBL/GenBank/DDBJ whole genome shotgun (WGS) entry which is preliminary data.</text>
</comment>
<organism evidence="1 2">
    <name type="scientific">Candidatus Nealsonbacteria bacterium CG_4_10_14_0_2_um_filter_37_10</name>
    <dbReference type="NCBI Taxonomy" id="1974679"/>
    <lineage>
        <taxon>Bacteria</taxon>
        <taxon>Candidatus Nealsoniibacteriota</taxon>
    </lineage>
</organism>